<dbReference type="EMBL" id="QFAW01000003">
    <property type="protein sequence ID" value="PWE47455.1"/>
    <property type="molecule type" value="Genomic_DNA"/>
</dbReference>
<comment type="caution">
    <text evidence="2">The sequence shown here is derived from an EMBL/GenBank/DDBJ whole genome shotgun (WGS) entry which is preliminary data.</text>
</comment>
<dbReference type="InterPro" id="IPR036291">
    <property type="entry name" value="NAD(P)-bd_dom_sf"/>
</dbReference>
<evidence type="ECO:0000313" key="3">
    <source>
        <dbReference type="Proteomes" id="UP000245056"/>
    </source>
</evidence>
<dbReference type="RefSeq" id="WP_109520087.1">
    <property type="nucleotide sequence ID" value="NZ_QFAW01000003.1"/>
</dbReference>
<reference evidence="2 3" key="1">
    <citation type="submission" date="2018-05" db="EMBL/GenBank/DDBJ databases">
        <title>Genome sequences of two Antarctic strains of Pseudomonas prosekii: insights into adaptation to extreme conditions.</title>
        <authorList>
            <person name="Snopkova K."/>
            <person name="Dufkova K."/>
            <person name="Cejkova D."/>
            <person name="Sedlacek I."/>
            <person name="Smajs D."/>
        </authorList>
    </citation>
    <scope>NUCLEOTIDE SEQUENCE [LARGE SCALE GENOMIC DNA]</scope>
    <source>
        <strain evidence="2 3">P2673</strain>
    </source>
</reference>
<name>A0A2U2DDM1_9PSED</name>
<dbReference type="Gene3D" id="3.40.50.720">
    <property type="entry name" value="NAD(P)-binding Rossmann-like Domain"/>
    <property type="match status" value="1"/>
</dbReference>
<dbReference type="AlphaFoldDB" id="A0A2U2DDM1"/>
<evidence type="ECO:0000313" key="2">
    <source>
        <dbReference type="EMBL" id="PWE47455.1"/>
    </source>
</evidence>
<proteinExistence type="predicted"/>
<dbReference type="InterPro" id="IPR050177">
    <property type="entry name" value="Lipid_A_modif_metabolic_enz"/>
</dbReference>
<dbReference type="PANTHER" id="PTHR43245">
    <property type="entry name" value="BIFUNCTIONAL POLYMYXIN RESISTANCE PROTEIN ARNA"/>
    <property type="match status" value="1"/>
</dbReference>
<organism evidence="2 3">
    <name type="scientific">Pseudomonas prosekii</name>
    <dbReference type="NCBI Taxonomy" id="1148509"/>
    <lineage>
        <taxon>Bacteria</taxon>
        <taxon>Pseudomonadati</taxon>
        <taxon>Pseudomonadota</taxon>
        <taxon>Gammaproteobacteria</taxon>
        <taxon>Pseudomonadales</taxon>
        <taxon>Pseudomonadaceae</taxon>
        <taxon>Pseudomonas</taxon>
    </lineage>
</organism>
<sequence>MRVLLTGATGFVGRAVLDRLVISDDMEPVAAIRSHALPDIARNVKTVGISGLLADTDWSEALDQVEAVIHSAARVHVMNDTETDPLEAFRKVNVEGTLKLARQASSMGVRRFVFISSIKVNGEGTSINEPYTADALPAPVDPYGFSKMEAEQGLREIAAQSGMEVVIIRPTLVYGPGVKANFLNMMRWLHKGIPLPFGAIHNRRSLVALDNLVDLIVTCIHHPAAANQTFLVSDGEDLSTTQLLQRIGIALGKPARLLPVPSKLLEKSAQLLGKRALSQRLCGSLQVDITKTRELLDWNPPVDVDKALLLTANYFLSKGRKR</sequence>
<dbReference type="Proteomes" id="UP000245056">
    <property type="component" value="Unassembled WGS sequence"/>
</dbReference>
<evidence type="ECO:0000259" key="1">
    <source>
        <dbReference type="Pfam" id="PF01370"/>
    </source>
</evidence>
<protein>
    <submittedName>
        <fullName evidence="2">NAD-dependent dehydratase</fullName>
    </submittedName>
</protein>
<dbReference type="InterPro" id="IPR001509">
    <property type="entry name" value="Epimerase_deHydtase"/>
</dbReference>
<accession>A0A2U2DDM1</accession>
<dbReference type="Pfam" id="PF01370">
    <property type="entry name" value="Epimerase"/>
    <property type="match status" value="1"/>
</dbReference>
<dbReference type="SUPFAM" id="SSF51735">
    <property type="entry name" value="NAD(P)-binding Rossmann-fold domains"/>
    <property type="match status" value="1"/>
</dbReference>
<dbReference type="PANTHER" id="PTHR43245:SF58">
    <property type="entry name" value="BLL5923 PROTEIN"/>
    <property type="match status" value="1"/>
</dbReference>
<dbReference type="OrthoDB" id="9801056at2"/>
<dbReference type="CDD" id="cd05232">
    <property type="entry name" value="UDP_G4E_4_SDR_e"/>
    <property type="match status" value="1"/>
</dbReference>
<feature type="domain" description="NAD-dependent epimerase/dehydratase" evidence="1">
    <location>
        <begin position="3"/>
        <end position="227"/>
    </location>
</feature>
<gene>
    <name evidence="2" type="ORF">C9I49_02870</name>
</gene>